<protein>
    <recommendedName>
        <fullName evidence="4">Yip1 domain-containing protein</fullName>
    </recommendedName>
</protein>
<name>A0A1F5EY45_9BACT</name>
<comment type="caution">
    <text evidence="2">The sequence shown here is derived from an EMBL/GenBank/DDBJ whole genome shotgun (WGS) entry which is preliminary data.</text>
</comment>
<evidence type="ECO:0000313" key="2">
    <source>
        <dbReference type="EMBL" id="OGD72333.1"/>
    </source>
</evidence>
<keyword evidence="1" id="KW-0472">Membrane</keyword>
<evidence type="ECO:0000313" key="3">
    <source>
        <dbReference type="Proteomes" id="UP000177187"/>
    </source>
</evidence>
<gene>
    <name evidence="2" type="ORF">A2Y64_00490</name>
</gene>
<dbReference type="AlphaFoldDB" id="A0A1F5EY45"/>
<feature type="transmembrane region" description="Helical" evidence="1">
    <location>
        <begin position="14"/>
        <end position="39"/>
    </location>
</feature>
<feature type="transmembrane region" description="Helical" evidence="1">
    <location>
        <begin position="104"/>
        <end position="126"/>
    </location>
</feature>
<evidence type="ECO:0008006" key="4">
    <source>
        <dbReference type="Google" id="ProtNLM"/>
    </source>
</evidence>
<reference evidence="2 3" key="1">
    <citation type="journal article" date="2016" name="Nat. Commun.">
        <title>Thousands of microbial genomes shed light on interconnected biogeochemical processes in an aquifer system.</title>
        <authorList>
            <person name="Anantharaman K."/>
            <person name="Brown C.T."/>
            <person name="Hug L.A."/>
            <person name="Sharon I."/>
            <person name="Castelle C.J."/>
            <person name="Probst A.J."/>
            <person name="Thomas B.C."/>
            <person name="Singh A."/>
            <person name="Wilkins M.J."/>
            <person name="Karaoz U."/>
            <person name="Brodie E.L."/>
            <person name="Williams K.H."/>
            <person name="Hubbard S.S."/>
            <person name="Banfield J.F."/>
        </authorList>
    </citation>
    <scope>NUCLEOTIDE SEQUENCE [LARGE SCALE GENOMIC DNA]</scope>
</reference>
<dbReference type="STRING" id="1817816.A2Y64_00490"/>
<sequence>MTIGMTWLTGNGPFPWYVALNAPGLAALLLLDSCAIFGLGRLYQSGLAAGCAVGCTFRDVLRVAAYGATAYLALFIPVFGPLLVLALGLVYLTVGAHRGLHLGVAQSLSLALLPILIRLGAAWVIYGDRFWELVAG</sequence>
<dbReference type="EMBL" id="MFAF01000125">
    <property type="protein sequence ID" value="OGD72333.1"/>
    <property type="molecule type" value="Genomic_DNA"/>
</dbReference>
<feature type="transmembrane region" description="Helical" evidence="1">
    <location>
        <begin position="71"/>
        <end position="92"/>
    </location>
</feature>
<evidence type="ECO:0000256" key="1">
    <source>
        <dbReference type="SAM" id="Phobius"/>
    </source>
</evidence>
<keyword evidence="1" id="KW-1133">Transmembrane helix</keyword>
<proteinExistence type="predicted"/>
<organism evidence="2 3">
    <name type="scientific">Candidatus Coatesbacteria bacterium RBG_13_66_14</name>
    <dbReference type="NCBI Taxonomy" id="1817816"/>
    <lineage>
        <taxon>Bacteria</taxon>
        <taxon>Candidatus Coatesiibacteriota</taxon>
    </lineage>
</organism>
<keyword evidence="1" id="KW-0812">Transmembrane</keyword>
<dbReference type="Proteomes" id="UP000177187">
    <property type="component" value="Unassembled WGS sequence"/>
</dbReference>
<accession>A0A1F5EY45</accession>